<dbReference type="PANTHER" id="PTHR10622:SF12">
    <property type="entry name" value="HET DOMAIN-CONTAINING PROTEIN"/>
    <property type="match status" value="1"/>
</dbReference>
<accession>A0A6A6EY87</accession>
<proteinExistence type="predicted"/>
<dbReference type="Pfam" id="PF26640">
    <property type="entry name" value="DUF8212"/>
    <property type="match status" value="1"/>
</dbReference>
<dbReference type="EMBL" id="ML992716">
    <property type="protein sequence ID" value="KAF2206675.1"/>
    <property type="molecule type" value="Genomic_DNA"/>
</dbReference>
<organism evidence="2 3">
    <name type="scientific">Cercospora zeae-maydis SCOH1-5</name>
    <dbReference type="NCBI Taxonomy" id="717836"/>
    <lineage>
        <taxon>Eukaryota</taxon>
        <taxon>Fungi</taxon>
        <taxon>Dikarya</taxon>
        <taxon>Ascomycota</taxon>
        <taxon>Pezizomycotina</taxon>
        <taxon>Dothideomycetes</taxon>
        <taxon>Dothideomycetidae</taxon>
        <taxon>Mycosphaerellales</taxon>
        <taxon>Mycosphaerellaceae</taxon>
        <taxon>Cercospora</taxon>
    </lineage>
</organism>
<keyword evidence="3" id="KW-1185">Reference proteome</keyword>
<dbReference type="InterPro" id="IPR058525">
    <property type="entry name" value="DUF8212"/>
</dbReference>
<dbReference type="AlphaFoldDB" id="A0A6A6EY87"/>
<name>A0A6A6EY87_9PEZI</name>
<evidence type="ECO:0000259" key="1">
    <source>
        <dbReference type="Pfam" id="PF26640"/>
    </source>
</evidence>
<dbReference type="PANTHER" id="PTHR10622">
    <property type="entry name" value="HET DOMAIN-CONTAINING PROTEIN"/>
    <property type="match status" value="1"/>
</dbReference>
<evidence type="ECO:0000313" key="2">
    <source>
        <dbReference type="EMBL" id="KAF2206675.1"/>
    </source>
</evidence>
<sequence>MRLLRAEGDELVLETAYGDSNKYAILSHRWLPEDDQEVRYADIVNQKDDLKSKPGWNKLQWCRQQAAADGLPHVCADTACIDKSSSQELTESINSMYQWYKDAEVCYVYLQDMPDSETWPIECTWFTRAWTLQEMIAPARVKFYSQSWRVICNLDDIVPDIAELTGVHESLWKEQRSLSTFSVAQKISWASARTSTKVEDRAYSLLGLLGASMPVVYGEGANAFQRLQEEILRTGSDDSIFAFRVPGELHKIGPFETACLLARSPDDFRGCSNIITYNEHVSTGYQAVANGINFRQRVLGDRFR</sequence>
<feature type="domain" description="DUF8212" evidence="1">
    <location>
        <begin position="222"/>
        <end position="244"/>
    </location>
</feature>
<dbReference type="OrthoDB" id="3650131at2759"/>
<protein>
    <recommendedName>
        <fullName evidence="1">DUF8212 domain-containing protein</fullName>
    </recommendedName>
</protein>
<evidence type="ECO:0000313" key="3">
    <source>
        <dbReference type="Proteomes" id="UP000799539"/>
    </source>
</evidence>
<reference evidence="2" key="1">
    <citation type="journal article" date="2020" name="Stud. Mycol.">
        <title>101 Dothideomycetes genomes: a test case for predicting lifestyles and emergence of pathogens.</title>
        <authorList>
            <person name="Haridas S."/>
            <person name="Albert R."/>
            <person name="Binder M."/>
            <person name="Bloem J."/>
            <person name="Labutti K."/>
            <person name="Salamov A."/>
            <person name="Andreopoulos B."/>
            <person name="Baker S."/>
            <person name="Barry K."/>
            <person name="Bills G."/>
            <person name="Bluhm B."/>
            <person name="Cannon C."/>
            <person name="Castanera R."/>
            <person name="Culley D."/>
            <person name="Daum C."/>
            <person name="Ezra D."/>
            <person name="Gonzalez J."/>
            <person name="Henrissat B."/>
            <person name="Kuo A."/>
            <person name="Liang C."/>
            <person name="Lipzen A."/>
            <person name="Lutzoni F."/>
            <person name="Magnuson J."/>
            <person name="Mondo S."/>
            <person name="Nolan M."/>
            <person name="Ohm R."/>
            <person name="Pangilinan J."/>
            <person name="Park H.-J."/>
            <person name="Ramirez L."/>
            <person name="Alfaro M."/>
            <person name="Sun H."/>
            <person name="Tritt A."/>
            <person name="Yoshinaga Y."/>
            <person name="Zwiers L.-H."/>
            <person name="Turgeon B."/>
            <person name="Goodwin S."/>
            <person name="Spatafora J."/>
            <person name="Crous P."/>
            <person name="Grigoriev I."/>
        </authorList>
    </citation>
    <scope>NUCLEOTIDE SEQUENCE</scope>
    <source>
        <strain evidence="2">SCOH1-5</strain>
    </source>
</reference>
<gene>
    <name evidence="2" type="ORF">CERZMDRAFT_115665</name>
</gene>
<dbReference type="Proteomes" id="UP000799539">
    <property type="component" value="Unassembled WGS sequence"/>
</dbReference>